<sequence>MPITSLPVEILSIVFEHHVQGDSGEPGSQGLGSSPHVLTLICRQWYQVATNTASLWTTILVADTGQAYWQLMRNKRPGGWSTMVSHSHSAMQICTTVTRLVTVLQRTGTVPLNVTLAYIHYDLLANQLYSRLFSEKIRPRIARLTLDYSGSWNGYSPLSVFMTKNPLELRNLVSFHVFEHSIFAQPRDDKSIFQVILEGSYKLKELCVGVNFLSTVDPSTWQGTLNSAVFPDCIVQAAWRHASYSLTIRNLDHLQVALGEVVHIIYGKHVPVLNFVTQSVSQIERADSTEMWNINTVPWPTSASPITTFTRIKYLHLILDDISLLTKLDLPVLEELSLTQSSRSRNQAIHRWYTEPLASPNVAIYFPKLHTLKATHSHFSPLRWISAKQLDSIHLISTLLSREEAEMDFTVLFSSIKSPKSQDTSLYRIPSTLLDISRLHINTNISERILTRALESLPRLEFLSLVPGNQLQRVFTKELTVDVQYDTVKTNILCPVLQVLELDLHSFLEWDEMGKKAMRVGTTTLEDFPLALKRMVLSPEVLSIVFEYYVKGDSGEPGTGGLGSSPKGLMLVCQQWHQLAMDTASLWSMILVADSGLTSALLVRNRRGGGWSATWSRSDVGVQICTTVARLNTVLLRTKNVHLDVTLTPTSYSSLADELYSILFSAEITPRIINLTLDYYGSWNGQNSLSKLIAGNRLGLRNLVSLRVSEHSTFATPFNVKSTLQEVLETAKTLQELCIDVISPLIGQQLSWNAVLQAPVVPNCIMGPMWKETSYSSTIQNLKHIEVPLGEAVNIIYGEDVPVLEFVTQSVAKIEGVDSTRMWEITTSPWPTASSPVTTFSRVKRLHLILDDIFFITKLVLPMLEELCLTQSSKSRKQAIRGYTEPPAAPNITIQFPKLHILKITHARFSPLRWICAKQLDTIHLISTLLSRKETEMDFSVLFSSIKSAKLQGASPRRIPSTLSDISRLYVNANISERVLTRALESLPRLEFLSFVPGNALQRVLTRELTVEVEDDTVKAEILCPILQVLELDLHSFLSWDEMIDNATRIGTFTFEDFPMALERMVLSLEILIDVFEYYVKGDSEGPGSGEMGCSPHVLTLICRQWYQVAMDTASLWTKILVADTRQSYWKLARNSRLGVRSTSTVACYSHSAMQICNTVDHLVTILRRTGTAPLDITLGYIPKGIFEDERYLALFSAQIRPRITHLTLDYSGSWNGIDSFSNFTLSYPLELRNLVSLRVFERSTFMPYSTTPIVQVILEGTNKLLELFVGVNVISIRDPAAWQGMVGGSAFPDCIKQSVWKHSSYSLTMRNLENLQVASGEAVNIIYGKYVPLLEFITQSASQIERADSTKMWEISTLPWPTSTSPMTTFTCIKRLHLILNDISLLTILDLPVLEELCVTQSSRSRNQAIHGYTEPPVAPNVIIHFPKLYTLKVTHSHLSPLRWISAEQLDSMFLTSTVLSRKKAEMEFTLLFSSIKSVKLQDVSPGRMPSTLLYISRLYVNANISERVMTQALESLPRLEFLSLVPGEQLKRDFIKALTVSGEYDVVKRNILCPVLQVLELDLHNFLGWDETGDTGARVGTVTSEELPLAMERMVSSREQGYTYPLEWCTAIPLHLKQKQMETIPVEILSYIFEQYTMGDHERRRLGGSPRIVALVNRFWYRVAFRTPSLWSTILVTDNIECYWQLRCTSGVRSQDKNSPGVHSEIQICSNDSQLSHTLQRAAATPLHIIFSFSKSSNYGITSRSYKTIFNDRVAHRIFRLTFERLSFLPAEEMVADLKSTIVCSFSRLVRLDIMDAPAFYAGKRYQYANMMLQMTLEQAPRLTEISLGGTLPGCLRLDTWKNASYRSTIENLKRIRLLNGGMVTSIFGTDVPVRGLILDDAVAVEEMKYTDLWPPMTSPWPGSYIPQITFGHITRLHLILDDLSSLSRLSIPLLEKLRITESSTSKERRKGKGAHSLSWPDATLDFPRLRSFRIRALYFAPINKICAPQLEVLHLTSTSIAKRKAEADFTVVFPSSEPIARESRSDAAPPFATCFGNLIDFHVDANISERYLVQALKLLPSLQHLTVVPRKQIHLILIKALTIKMKKGKVLSDVICPNLRILKLDLLSFKEFDLFTYSGLRCGTTTSTNISQPLIKCVESRRKSGCTLPFERCILIPSMREAHLYTLEEYV</sequence>
<gene>
    <name evidence="1" type="ORF">M408DRAFT_24690</name>
</gene>
<dbReference type="Proteomes" id="UP000054097">
    <property type="component" value="Unassembled WGS sequence"/>
</dbReference>
<evidence type="ECO:0008006" key="3">
    <source>
        <dbReference type="Google" id="ProtNLM"/>
    </source>
</evidence>
<dbReference type="OrthoDB" id="3237066at2759"/>
<dbReference type="EMBL" id="KN824300">
    <property type="protein sequence ID" value="KIM27214.1"/>
    <property type="molecule type" value="Genomic_DNA"/>
</dbReference>
<accession>A0A0C3B4V7</accession>
<keyword evidence="2" id="KW-1185">Reference proteome</keyword>
<reference evidence="2" key="2">
    <citation type="submission" date="2015-01" db="EMBL/GenBank/DDBJ databases">
        <title>Evolutionary Origins and Diversification of the Mycorrhizal Mutualists.</title>
        <authorList>
            <consortium name="DOE Joint Genome Institute"/>
            <consortium name="Mycorrhizal Genomics Consortium"/>
            <person name="Kohler A."/>
            <person name="Kuo A."/>
            <person name="Nagy L.G."/>
            <person name="Floudas D."/>
            <person name="Copeland A."/>
            <person name="Barry K.W."/>
            <person name="Cichocki N."/>
            <person name="Veneault-Fourrey C."/>
            <person name="LaButti K."/>
            <person name="Lindquist E.A."/>
            <person name="Lipzen A."/>
            <person name="Lundell T."/>
            <person name="Morin E."/>
            <person name="Murat C."/>
            <person name="Riley R."/>
            <person name="Ohm R."/>
            <person name="Sun H."/>
            <person name="Tunlid A."/>
            <person name="Henrissat B."/>
            <person name="Grigoriev I.V."/>
            <person name="Hibbett D.S."/>
            <person name="Martin F."/>
        </authorList>
    </citation>
    <scope>NUCLEOTIDE SEQUENCE [LARGE SCALE GENOMIC DNA]</scope>
    <source>
        <strain evidence="2">MAFF 305830</strain>
    </source>
</reference>
<protein>
    <recommendedName>
        <fullName evidence="3">F-box domain-containing protein</fullName>
    </recommendedName>
</protein>
<reference evidence="1 2" key="1">
    <citation type="submission" date="2014-04" db="EMBL/GenBank/DDBJ databases">
        <authorList>
            <consortium name="DOE Joint Genome Institute"/>
            <person name="Kuo A."/>
            <person name="Zuccaro A."/>
            <person name="Kohler A."/>
            <person name="Nagy L.G."/>
            <person name="Floudas D."/>
            <person name="Copeland A."/>
            <person name="Barry K.W."/>
            <person name="Cichocki N."/>
            <person name="Veneault-Fourrey C."/>
            <person name="LaButti K."/>
            <person name="Lindquist E.A."/>
            <person name="Lipzen A."/>
            <person name="Lundell T."/>
            <person name="Morin E."/>
            <person name="Murat C."/>
            <person name="Sun H."/>
            <person name="Tunlid A."/>
            <person name="Henrissat B."/>
            <person name="Grigoriev I.V."/>
            <person name="Hibbett D.S."/>
            <person name="Martin F."/>
            <person name="Nordberg H.P."/>
            <person name="Cantor M.N."/>
            <person name="Hua S.X."/>
        </authorList>
    </citation>
    <scope>NUCLEOTIDE SEQUENCE [LARGE SCALE GENOMIC DNA]</scope>
    <source>
        <strain evidence="1 2">MAFF 305830</strain>
    </source>
</reference>
<dbReference type="HOGENOM" id="CLU_231503_0_0_1"/>
<proteinExistence type="predicted"/>
<evidence type="ECO:0000313" key="1">
    <source>
        <dbReference type="EMBL" id="KIM27214.1"/>
    </source>
</evidence>
<evidence type="ECO:0000313" key="2">
    <source>
        <dbReference type="Proteomes" id="UP000054097"/>
    </source>
</evidence>
<name>A0A0C3B4V7_SERVB</name>
<organism evidence="1 2">
    <name type="scientific">Serendipita vermifera MAFF 305830</name>
    <dbReference type="NCBI Taxonomy" id="933852"/>
    <lineage>
        <taxon>Eukaryota</taxon>
        <taxon>Fungi</taxon>
        <taxon>Dikarya</taxon>
        <taxon>Basidiomycota</taxon>
        <taxon>Agaricomycotina</taxon>
        <taxon>Agaricomycetes</taxon>
        <taxon>Sebacinales</taxon>
        <taxon>Serendipitaceae</taxon>
        <taxon>Serendipita</taxon>
    </lineage>
</organism>